<reference evidence="2" key="1">
    <citation type="submission" date="2020-03" db="EMBL/GenBank/DDBJ databases">
        <title>The deep terrestrial virosphere.</title>
        <authorList>
            <person name="Holmfeldt K."/>
            <person name="Nilsson E."/>
            <person name="Simone D."/>
            <person name="Lopez-Fernandez M."/>
            <person name="Wu X."/>
            <person name="de Brujin I."/>
            <person name="Lundin D."/>
            <person name="Andersson A."/>
            <person name="Bertilsson S."/>
            <person name="Dopson M."/>
        </authorList>
    </citation>
    <scope>NUCLEOTIDE SEQUENCE</scope>
    <source>
        <strain evidence="2">MM171A00678</strain>
        <strain evidence="3">MM171B01174</strain>
    </source>
</reference>
<sequence length="97" mass="10847">MSDEAGVKDRFDEVEGLRFYGIIRMKAEVRKKGVDPKYTDKVEITMERGFVAGDPEELASRAKGALDSILKEQKRALEGDVKDANDDNADNAEETPR</sequence>
<feature type="compositionally biased region" description="Acidic residues" evidence="1">
    <location>
        <begin position="86"/>
        <end position="97"/>
    </location>
</feature>
<evidence type="ECO:0000313" key="3">
    <source>
        <dbReference type="EMBL" id="QJB02577.1"/>
    </source>
</evidence>
<feature type="region of interest" description="Disordered" evidence="1">
    <location>
        <begin position="77"/>
        <end position="97"/>
    </location>
</feature>
<evidence type="ECO:0000256" key="1">
    <source>
        <dbReference type="SAM" id="MobiDB-lite"/>
    </source>
</evidence>
<protein>
    <submittedName>
        <fullName evidence="2">Uncharacterized protein</fullName>
    </submittedName>
</protein>
<proteinExistence type="predicted"/>
<organism evidence="2">
    <name type="scientific">viral metagenome</name>
    <dbReference type="NCBI Taxonomy" id="1070528"/>
    <lineage>
        <taxon>unclassified sequences</taxon>
        <taxon>metagenomes</taxon>
        <taxon>organismal metagenomes</taxon>
    </lineage>
</organism>
<gene>
    <name evidence="2" type="ORF">MM171A00678_0020</name>
    <name evidence="3" type="ORF">MM171B01174_0015</name>
</gene>
<dbReference type="AlphaFoldDB" id="A0A6M3LXR6"/>
<name>A0A6M3LXR6_9ZZZZ</name>
<dbReference type="EMBL" id="MT143683">
    <property type="protein sequence ID" value="QJB00161.1"/>
    <property type="molecule type" value="Genomic_DNA"/>
</dbReference>
<evidence type="ECO:0000313" key="2">
    <source>
        <dbReference type="EMBL" id="QJB00161.1"/>
    </source>
</evidence>
<accession>A0A6M3LXR6</accession>
<dbReference type="EMBL" id="MT143793">
    <property type="protein sequence ID" value="QJB02577.1"/>
    <property type="molecule type" value="Genomic_DNA"/>
</dbReference>